<dbReference type="PANTHER" id="PTHR11733">
    <property type="entry name" value="ZINC METALLOPROTEASE FAMILY M13 NEPRILYSIN-RELATED"/>
    <property type="match status" value="1"/>
</dbReference>
<name>A0A3B0KL93_DROGU</name>
<dbReference type="InterPro" id="IPR008753">
    <property type="entry name" value="Peptidase_M13_N"/>
</dbReference>
<dbReference type="OrthoDB" id="6487182at2759"/>
<dbReference type="CDD" id="cd08662">
    <property type="entry name" value="M13"/>
    <property type="match status" value="1"/>
</dbReference>
<keyword evidence="8" id="KW-0482">Metalloprotease</keyword>
<evidence type="ECO:0000256" key="6">
    <source>
        <dbReference type="ARBA" id="ARBA00022801"/>
    </source>
</evidence>
<evidence type="ECO:0000259" key="11">
    <source>
        <dbReference type="Pfam" id="PF05649"/>
    </source>
</evidence>
<dbReference type="InterPro" id="IPR018497">
    <property type="entry name" value="Peptidase_M13_C"/>
</dbReference>
<dbReference type="GO" id="GO:0004222">
    <property type="term" value="F:metalloendopeptidase activity"/>
    <property type="evidence" value="ECO:0007669"/>
    <property type="project" value="InterPro"/>
</dbReference>
<proteinExistence type="inferred from homology"/>
<dbReference type="Gene3D" id="1.10.1380.10">
    <property type="entry name" value="Neutral endopeptidase , domain2"/>
    <property type="match status" value="1"/>
</dbReference>
<feature type="chain" id="PRO_5017240767" evidence="9">
    <location>
        <begin position="37"/>
        <end position="689"/>
    </location>
</feature>
<evidence type="ECO:0000313" key="12">
    <source>
        <dbReference type="EMBL" id="SPP89380.1"/>
    </source>
</evidence>
<dbReference type="InterPro" id="IPR024079">
    <property type="entry name" value="MetalloPept_cat_dom_sf"/>
</dbReference>
<keyword evidence="5" id="KW-0479">Metal-binding</keyword>
<dbReference type="GO" id="GO:0046872">
    <property type="term" value="F:metal ion binding"/>
    <property type="evidence" value="ECO:0007669"/>
    <property type="project" value="UniProtKB-KW"/>
</dbReference>
<gene>
    <name evidence="12" type="ORF">DGUA_6G019498</name>
</gene>
<dbReference type="GO" id="GO:0005886">
    <property type="term" value="C:plasma membrane"/>
    <property type="evidence" value="ECO:0007669"/>
    <property type="project" value="UniProtKB-SubCell"/>
</dbReference>
<dbReference type="Pfam" id="PF05649">
    <property type="entry name" value="Peptidase_M13_N"/>
    <property type="match status" value="1"/>
</dbReference>
<dbReference type="Gene3D" id="3.40.390.10">
    <property type="entry name" value="Collagenase (Catalytic Domain)"/>
    <property type="match status" value="1"/>
</dbReference>
<comment type="similarity">
    <text evidence="3">Belongs to the peptidase M13 family.</text>
</comment>
<dbReference type="InterPro" id="IPR000718">
    <property type="entry name" value="Peptidase_M13"/>
</dbReference>
<evidence type="ECO:0000259" key="10">
    <source>
        <dbReference type="Pfam" id="PF01431"/>
    </source>
</evidence>
<comment type="subcellular location">
    <subcellularLocation>
        <location evidence="2">Cell membrane</location>
        <topology evidence="2">Single-pass type II membrane protein</topology>
    </subcellularLocation>
</comment>
<organism evidence="12 13">
    <name type="scientific">Drosophila guanche</name>
    <name type="common">Fruit fly</name>
    <dbReference type="NCBI Taxonomy" id="7266"/>
    <lineage>
        <taxon>Eukaryota</taxon>
        <taxon>Metazoa</taxon>
        <taxon>Ecdysozoa</taxon>
        <taxon>Arthropoda</taxon>
        <taxon>Hexapoda</taxon>
        <taxon>Insecta</taxon>
        <taxon>Pterygota</taxon>
        <taxon>Neoptera</taxon>
        <taxon>Endopterygota</taxon>
        <taxon>Diptera</taxon>
        <taxon>Brachycera</taxon>
        <taxon>Muscomorpha</taxon>
        <taxon>Ephydroidea</taxon>
        <taxon>Drosophilidae</taxon>
        <taxon>Drosophila</taxon>
        <taxon>Sophophora</taxon>
    </lineage>
</organism>
<evidence type="ECO:0000256" key="1">
    <source>
        <dbReference type="ARBA" id="ARBA00001947"/>
    </source>
</evidence>
<protein>
    <submittedName>
        <fullName evidence="12">Blast:Neprilysin-2</fullName>
    </submittedName>
</protein>
<dbReference type="AlphaFoldDB" id="A0A3B0KL93"/>
<evidence type="ECO:0000313" key="13">
    <source>
        <dbReference type="Proteomes" id="UP000268350"/>
    </source>
</evidence>
<keyword evidence="13" id="KW-1185">Reference proteome</keyword>
<reference evidence="13" key="1">
    <citation type="submission" date="2018-01" db="EMBL/GenBank/DDBJ databases">
        <authorList>
            <person name="Alioto T."/>
            <person name="Alioto T."/>
        </authorList>
    </citation>
    <scope>NUCLEOTIDE SEQUENCE [LARGE SCALE GENOMIC DNA]</scope>
</reference>
<dbReference type="PRINTS" id="PR00786">
    <property type="entry name" value="NEPRILYSIN"/>
</dbReference>
<evidence type="ECO:0000256" key="5">
    <source>
        <dbReference type="ARBA" id="ARBA00022723"/>
    </source>
</evidence>
<dbReference type="Proteomes" id="UP000268350">
    <property type="component" value="Unassembled WGS sequence"/>
</dbReference>
<dbReference type="OMA" id="MVHAFDY"/>
<keyword evidence="4" id="KW-0645">Protease</keyword>
<dbReference type="InterPro" id="IPR042089">
    <property type="entry name" value="Peptidase_M13_dom_2"/>
</dbReference>
<evidence type="ECO:0000256" key="4">
    <source>
        <dbReference type="ARBA" id="ARBA00022670"/>
    </source>
</evidence>
<feature type="domain" description="Peptidase M13 N-terminal" evidence="11">
    <location>
        <begin position="72"/>
        <end position="429"/>
    </location>
</feature>
<keyword evidence="6" id="KW-0378">Hydrolase</keyword>
<dbReference type="STRING" id="7266.A0A3B0KL93"/>
<dbReference type="PROSITE" id="PS51885">
    <property type="entry name" value="NEPRILYSIN"/>
    <property type="match status" value="1"/>
</dbReference>
<evidence type="ECO:0000256" key="3">
    <source>
        <dbReference type="ARBA" id="ARBA00007357"/>
    </source>
</evidence>
<dbReference type="Pfam" id="PF01431">
    <property type="entry name" value="Peptidase_M13"/>
    <property type="match status" value="1"/>
</dbReference>
<keyword evidence="9" id="KW-0732">Signal</keyword>
<keyword evidence="7" id="KW-0862">Zinc</keyword>
<feature type="signal peptide" evidence="9">
    <location>
        <begin position="1"/>
        <end position="36"/>
    </location>
</feature>
<evidence type="ECO:0000256" key="8">
    <source>
        <dbReference type="ARBA" id="ARBA00023049"/>
    </source>
</evidence>
<evidence type="ECO:0000256" key="2">
    <source>
        <dbReference type="ARBA" id="ARBA00004401"/>
    </source>
</evidence>
<evidence type="ECO:0000256" key="7">
    <source>
        <dbReference type="ARBA" id="ARBA00022833"/>
    </source>
</evidence>
<dbReference type="SUPFAM" id="SSF55486">
    <property type="entry name" value="Metalloproteases ('zincins'), catalytic domain"/>
    <property type="match status" value="1"/>
</dbReference>
<dbReference type="EMBL" id="OUUW01000021">
    <property type="protein sequence ID" value="SPP89380.1"/>
    <property type="molecule type" value="Genomic_DNA"/>
</dbReference>
<sequence length="689" mass="77647">MKMKLKLKLPRSNCTGTWLLGGLLLLLGLHWHSALGKEEHEVLLLEMDSDADADADCQQQMKDDMDTTESACENFHEYACGNWHPNSSQRAFGAHDMRSQWAAVHKQRLVRHFSQVSSSAEPDQLATFYGNCMSGQQSVRVYTEALERRTYWPLLSNDSATFDWVAASAGLRRFGAQGLWRLKVQPNWQAADQSIFYLLPPSFEMLGSSPISEFLYQRYLKSLLLELGLRVRRASALAAQLVDFEQSLRQLLPLDVEQTLVLREPQSLGQLEQQLPQLQLRRYFDLLLQGLPSGATEKLLVVADLEYLSRLQRLLQRPHSVDPLVLSTWLLLKLPAHVELHQYDEDPLKVRQRHCLERLSILMPRQLSQLLVRLSLGEDPAAYEGQVVRAQRLFSRLQAQFERQLNETDVFEADPSTQTLAIQKLRNMRLILPQIEAEAPGAGAQPLSGNYDENLLQLSQSRALAEFRLVVDCQEKSCDGAQPADRNSLNPLSVNAYYRLKQNAVVLPLGLLTAPSLERCRWINAMDQTARLSGSMGSILGHEMVHALDYDGINYDASGQLSNGQWPPRAIIRFGLRAACYLGSRYSNATLTINENIADSEGLRLAFEAYRHQRTHRGVTDPRGLKTFFVAFAQNWCGSAPSSRGAGAGQHAAHSERVNNVLGNFPEFLEIFQCKAGSQMSPPDKCRIW</sequence>
<accession>A0A3B0KL93</accession>
<evidence type="ECO:0000256" key="9">
    <source>
        <dbReference type="SAM" id="SignalP"/>
    </source>
</evidence>
<comment type="cofactor">
    <cofactor evidence="1">
        <name>Zn(2+)</name>
        <dbReference type="ChEBI" id="CHEBI:29105"/>
    </cofactor>
</comment>
<dbReference type="GO" id="GO:0016485">
    <property type="term" value="P:protein processing"/>
    <property type="evidence" value="ECO:0007669"/>
    <property type="project" value="TreeGrafter"/>
</dbReference>
<dbReference type="PANTHER" id="PTHR11733:SF238">
    <property type="entry name" value="FI07649P-RELATED"/>
    <property type="match status" value="1"/>
</dbReference>
<feature type="domain" description="Peptidase M13 C-terminal" evidence="10">
    <location>
        <begin position="495"/>
        <end position="688"/>
    </location>
</feature>